<reference evidence="1 2" key="1">
    <citation type="submission" date="2018-07" db="EMBL/GenBank/DDBJ databases">
        <title>Halomonas montanilacus sp. nov., isolated from Lake Pengyan on Tibetan Plateau.</title>
        <authorList>
            <person name="Lu H."/>
            <person name="Xing P."/>
            <person name="Wu Q."/>
        </authorList>
    </citation>
    <scope>NUCLEOTIDE SEQUENCE [LARGE SCALE GENOMIC DNA]</scope>
    <source>
        <strain evidence="1 2">PYC7W</strain>
    </source>
</reference>
<gene>
    <name evidence="1" type="ORF">DU505_06005</name>
</gene>
<keyword evidence="2" id="KW-1185">Reference proteome</keyword>
<organism evidence="1 2">
    <name type="scientific">Billgrantia montanilacus</name>
    <dbReference type="NCBI Taxonomy" id="2282305"/>
    <lineage>
        <taxon>Bacteria</taxon>
        <taxon>Pseudomonadati</taxon>
        <taxon>Pseudomonadota</taxon>
        <taxon>Gammaproteobacteria</taxon>
        <taxon>Oceanospirillales</taxon>
        <taxon>Halomonadaceae</taxon>
        <taxon>Billgrantia</taxon>
    </lineage>
</organism>
<comment type="caution">
    <text evidence="1">The sequence shown here is derived from an EMBL/GenBank/DDBJ whole genome shotgun (WGS) entry which is preliminary data.</text>
</comment>
<dbReference type="Proteomes" id="UP000252405">
    <property type="component" value="Unassembled WGS sequence"/>
</dbReference>
<name>A0A368U1Y9_9GAMM</name>
<evidence type="ECO:0000313" key="1">
    <source>
        <dbReference type="EMBL" id="RCV90487.1"/>
    </source>
</evidence>
<accession>A0A368U1Y9</accession>
<dbReference type="AlphaFoldDB" id="A0A368U1Y9"/>
<evidence type="ECO:0000313" key="2">
    <source>
        <dbReference type="Proteomes" id="UP000252405"/>
    </source>
</evidence>
<sequence length="81" mass="9120">MRTQQQQLAALPVNDPFDTCALAQEHLEQAEALFQSIRMMIKNHAYEKASTLALMGYEQAGNAAEEFHSQLQILDAREEGK</sequence>
<dbReference type="RefSeq" id="WP_114478089.1">
    <property type="nucleotide sequence ID" value="NZ_QPII01000003.1"/>
</dbReference>
<protein>
    <submittedName>
        <fullName evidence="1">Uncharacterized protein</fullName>
    </submittedName>
</protein>
<proteinExistence type="predicted"/>
<dbReference type="EMBL" id="QPII01000003">
    <property type="protein sequence ID" value="RCV90487.1"/>
    <property type="molecule type" value="Genomic_DNA"/>
</dbReference>